<feature type="compositionally biased region" description="Basic and acidic residues" evidence="1">
    <location>
        <begin position="1267"/>
        <end position="1277"/>
    </location>
</feature>
<feature type="compositionally biased region" description="Polar residues" evidence="1">
    <location>
        <begin position="347"/>
        <end position="367"/>
    </location>
</feature>
<feature type="compositionally biased region" description="Basic and acidic residues" evidence="1">
    <location>
        <begin position="960"/>
        <end position="975"/>
    </location>
</feature>
<comment type="caution">
    <text evidence="3">The sequence shown here is derived from an EMBL/GenBank/DDBJ whole genome shotgun (WGS) entry which is preliminary data.</text>
</comment>
<feature type="compositionally biased region" description="Low complexity" evidence="1">
    <location>
        <begin position="727"/>
        <end position="738"/>
    </location>
</feature>
<feature type="region of interest" description="Disordered" evidence="1">
    <location>
        <begin position="726"/>
        <end position="773"/>
    </location>
</feature>
<proteinExistence type="predicted"/>
<evidence type="ECO:0000313" key="4">
    <source>
        <dbReference type="Proteomes" id="UP000738325"/>
    </source>
</evidence>
<feature type="compositionally biased region" description="Low complexity" evidence="1">
    <location>
        <begin position="27"/>
        <end position="48"/>
    </location>
</feature>
<feature type="compositionally biased region" description="Polar residues" evidence="1">
    <location>
        <begin position="109"/>
        <end position="137"/>
    </location>
</feature>
<feature type="region of interest" description="Disordered" evidence="1">
    <location>
        <begin position="90"/>
        <end position="422"/>
    </location>
</feature>
<keyword evidence="4" id="KW-1185">Reference proteome</keyword>
<feature type="region of interest" description="Disordered" evidence="1">
    <location>
        <begin position="951"/>
        <end position="1287"/>
    </location>
</feature>
<feature type="region of interest" description="Disordered" evidence="1">
    <location>
        <begin position="594"/>
        <end position="647"/>
    </location>
</feature>
<feature type="compositionally biased region" description="Low complexity" evidence="1">
    <location>
        <begin position="1417"/>
        <end position="1432"/>
    </location>
</feature>
<feature type="compositionally biased region" description="Polar residues" evidence="1">
    <location>
        <begin position="976"/>
        <end position="988"/>
    </location>
</feature>
<feature type="region of interest" description="Disordered" evidence="1">
    <location>
        <begin position="1376"/>
        <end position="1432"/>
    </location>
</feature>
<feature type="compositionally biased region" description="Basic and acidic residues" evidence="1">
    <location>
        <begin position="633"/>
        <end position="642"/>
    </location>
</feature>
<feature type="compositionally biased region" description="Low complexity" evidence="1">
    <location>
        <begin position="1082"/>
        <end position="1093"/>
    </location>
</feature>
<feature type="transmembrane region" description="Helical" evidence="2">
    <location>
        <begin position="1526"/>
        <end position="1550"/>
    </location>
</feature>
<feature type="compositionally biased region" description="Basic and acidic residues" evidence="1">
    <location>
        <begin position="317"/>
        <end position="336"/>
    </location>
</feature>
<feature type="transmembrane region" description="Helical" evidence="2">
    <location>
        <begin position="1556"/>
        <end position="1576"/>
    </location>
</feature>
<dbReference type="PANTHER" id="PTHR35711:SF1">
    <property type="entry name" value="ECTODERMAL, ISOFORM F"/>
    <property type="match status" value="1"/>
</dbReference>
<feature type="region of interest" description="Disordered" evidence="1">
    <location>
        <begin position="528"/>
        <end position="555"/>
    </location>
</feature>
<organism evidence="3 4">
    <name type="scientific">Dissophora globulifera</name>
    <dbReference type="NCBI Taxonomy" id="979702"/>
    <lineage>
        <taxon>Eukaryota</taxon>
        <taxon>Fungi</taxon>
        <taxon>Fungi incertae sedis</taxon>
        <taxon>Mucoromycota</taxon>
        <taxon>Mortierellomycotina</taxon>
        <taxon>Mortierellomycetes</taxon>
        <taxon>Mortierellales</taxon>
        <taxon>Mortierellaceae</taxon>
        <taxon>Dissophora</taxon>
    </lineage>
</organism>
<feature type="compositionally biased region" description="Acidic residues" evidence="1">
    <location>
        <begin position="244"/>
        <end position="258"/>
    </location>
</feature>
<evidence type="ECO:0000256" key="2">
    <source>
        <dbReference type="SAM" id="Phobius"/>
    </source>
</evidence>
<keyword evidence="2" id="KW-0472">Membrane</keyword>
<feature type="compositionally biased region" description="Polar residues" evidence="1">
    <location>
        <begin position="178"/>
        <end position="188"/>
    </location>
</feature>
<feature type="compositionally biased region" description="Acidic residues" evidence="1">
    <location>
        <begin position="1003"/>
        <end position="1037"/>
    </location>
</feature>
<keyword evidence="2" id="KW-1133">Transmembrane helix</keyword>
<protein>
    <recommendedName>
        <fullName evidence="5">RGS domain-containing protein</fullName>
    </recommendedName>
</protein>
<evidence type="ECO:0000256" key="1">
    <source>
        <dbReference type="SAM" id="MobiDB-lite"/>
    </source>
</evidence>
<dbReference type="Proteomes" id="UP000738325">
    <property type="component" value="Unassembled WGS sequence"/>
</dbReference>
<keyword evidence="2" id="KW-0812">Transmembrane</keyword>
<feature type="region of interest" description="Disordered" evidence="1">
    <location>
        <begin position="17"/>
        <end position="57"/>
    </location>
</feature>
<feature type="compositionally biased region" description="Basic and acidic residues" evidence="1">
    <location>
        <begin position="277"/>
        <end position="305"/>
    </location>
</feature>
<accession>A0A9P6R8J3</accession>
<feature type="compositionally biased region" description="Basic residues" evidence="1">
    <location>
        <begin position="406"/>
        <end position="418"/>
    </location>
</feature>
<feature type="compositionally biased region" description="Polar residues" evidence="1">
    <location>
        <begin position="763"/>
        <end position="773"/>
    </location>
</feature>
<dbReference type="OrthoDB" id="5584247at2759"/>
<feature type="compositionally biased region" description="Acidic residues" evidence="1">
    <location>
        <begin position="1106"/>
        <end position="1142"/>
    </location>
</feature>
<feature type="compositionally biased region" description="Low complexity" evidence="1">
    <location>
        <begin position="1205"/>
        <end position="1223"/>
    </location>
</feature>
<feature type="compositionally biased region" description="Gly residues" evidence="1">
    <location>
        <begin position="542"/>
        <end position="554"/>
    </location>
</feature>
<sequence>MDGVAFQGMPRIALTPAEEALIPRPHSSASQVASAVPSAYSRTTSPQSRHPHHQNHHNSIVHHPYYAKSSAATSSLTGLGVHLASPSSVSIPISPEAYSRPSTPGFGQRPSSPFVSQQLSAATPSSASNYNIHTTPSGGVVEQEYPQNPQDAYAYYPQVPPSRSASPGPSRLAFALSSRPTRSPSPQLHGNLYDHHHSYQPRTSYFHRSPYDGQLRPGSPLQQEHQESWESSIRIDTPARISDSEETSEEGDGSDDECEDKRPAAPRRSTSKSILSRLRETTSRLSFNDDSKRPRRASEESERPPRPSQDSLSTSRAGKEVLQDLSDEEKQMEPRRSRSGWRPSLSLIRQESSSGSHAHQYLQNDPTRLSDLAAGMNNDINNNGNSAQPGKRPHRGKGKGKGDKSSKKKKRRAKRRRAEKLAAQQLRQQQQLQYEQQLAEEARILPGLTQVLEKRARYPLSYDDFEAFLRSQRAVEYLNFWADVTAHEQLCRTFDVSERRQKRESQLEERAIARDKRRMTLAAALESGRHTPDPDLLTPGHAGHGTGTGVGIGASGHEIEGSNLYVASRSSLQLPLNDHLSFPQESRRYGVQDSLAAFPPMPPSHSSHHGLGSSLSGAYNRVLTEAGGGDGRTSSEKSRPSMEEAEISEQDAAVAAVAMRAQRNGLFPYSYGGNNDNREEARRGSFDHYRPLPTGLMPAGPLPSAYSSTPNAYNLMMRGRVSADMLGRSNSRNSRSRYSGGGGGGGGGGGEDYFSGPLRRSPSHNVMNSPTPYLTVQDGLDLLQEDRGSDHQRDLQDQLLQQSSGFAEPDLNRRASLGRFGAGFGPLQPPVSIRRSGESGYTPSIMGVAQEGKALLVQSFRTIGLEDLQESAIRIYRKYLIQLRTASMAAEEAAAAAAASAAKEQGVSLSGRRRHSLEKGIAPGWDGYAEEVIADWNQKWQERRLRRLSSKRNLAGRSGGAEDHYGQPDTTKDNRPSLSIDTRPTASGATAVDAVREINDEKQEAEEEKDEDERADEERDEEEERDEVGEEEGEEVEGVTQSPARRESKGSASSPMSARFRKRTGTGLSSILNPFLTRLMRTETTVVELPTLTINTTTVEEAAVPDSDEDDDEDDDDDDDDDDDEDDDEDYDSDDEEDDGGEETSISQGRQEVANEASNVAAREAGTVQLSTGVQEETVVILDRSMPSTSAPISHEIATGSGRPSTASETTTTNAGAGASTRAIGEHLQRPSTSSSLSSSWDRITKRDLQKQVTIMPSPVAAPKRPSPYERPRDSHSVRSRTGKSGISATAVAQRVVSALMSKSLRSSSSSRNMLQVTPNMTPRGESREFRIEIPSITMDGRIIGEEGSNSYNRDIGNGLQMETLGSDDSFVHIQKESHGSESGRMSEQFGRGGEQGASLQPPKAFLTPATSSMTNPTVSSSPASSLAPSTTAPGFSAASPAAVAASAIAAAFYLPLECRVRIHAQIEEGEGRKYAPQVYGPAKGFVMDVVLQDHYYPLFLKYVERQNLGLLTRHHPNNIIKRRGMMWLGTALWMVVVAVQLTLILMGIGGWSSPWVWVAGVVGGMSGSVCLATGIKEFSPILGLAGKM</sequence>
<feature type="region of interest" description="Disordered" evidence="1">
    <location>
        <begin position="1303"/>
        <end position="1323"/>
    </location>
</feature>
<evidence type="ECO:0000313" key="3">
    <source>
        <dbReference type="EMBL" id="KAG0312359.1"/>
    </source>
</evidence>
<gene>
    <name evidence="3" type="ORF">BGZ99_009571</name>
</gene>
<feature type="compositionally biased region" description="Gly residues" evidence="1">
    <location>
        <begin position="739"/>
        <end position="751"/>
    </location>
</feature>
<reference evidence="3" key="1">
    <citation type="journal article" date="2020" name="Fungal Divers.">
        <title>Resolving the Mortierellaceae phylogeny through synthesis of multi-gene phylogenetics and phylogenomics.</title>
        <authorList>
            <person name="Vandepol N."/>
            <person name="Liber J."/>
            <person name="Desiro A."/>
            <person name="Na H."/>
            <person name="Kennedy M."/>
            <person name="Barry K."/>
            <person name="Grigoriev I.V."/>
            <person name="Miller A.N."/>
            <person name="O'Donnell K."/>
            <person name="Stajich J.E."/>
            <person name="Bonito G."/>
        </authorList>
    </citation>
    <scope>NUCLEOTIDE SEQUENCE</scope>
    <source>
        <strain evidence="3">REB-010B</strain>
    </source>
</reference>
<dbReference type="EMBL" id="JAAAIP010000820">
    <property type="protein sequence ID" value="KAG0312359.1"/>
    <property type="molecule type" value="Genomic_DNA"/>
</dbReference>
<evidence type="ECO:0008006" key="5">
    <source>
        <dbReference type="Google" id="ProtNLM"/>
    </source>
</evidence>
<dbReference type="PANTHER" id="PTHR35711">
    <property type="entry name" value="EXPRESSED PROTEIN"/>
    <property type="match status" value="1"/>
</dbReference>
<feature type="compositionally biased region" description="Low complexity" evidence="1">
    <location>
        <begin position="161"/>
        <end position="171"/>
    </location>
</feature>
<feature type="transmembrane region" description="Helical" evidence="2">
    <location>
        <begin position="1435"/>
        <end position="1457"/>
    </location>
</feature>
<name>A0A9P6R8J3_9FUNG</name>
<feature type="compositionally biased region" description="Low complexity" evidence="1">
    <location>
        <begin position="1303"/>
        <end position="1312"/>
    </location>
</feature>